<dbReference type="Pfam" id="PF12867">
    <property type="entry name" value="DinB_2"/>
    <property type="match status" value="1"/>
</dbReference>
<evidence type="ECO:0000313" key="3">
    <source>
        <dbReference type="Proteomes" id="UP000535491"/>
    </source>
</evidence>
<sequence>MSRKEMILDCINQAFNEEAWYPPLEQALKGVTSTQACWRPEGKAANTIWENVNHLLIYKERLLARLSGKAESFSMLSDNDDTFFQSSPDDEAAWQAVVSRTIEVHQALKQKLLSLQESELDTPSPVLPVWQQVTNIVLHDAYHTGQIVQIRKLQGSWPEQRSFS</sequence>
<dbReference type="InterPro" id="IPR034660">
    <property type="entry name" value="DinB/YfiT-like"/>
</dbReference>
<organism evidence="2 3">
    <name type="scientific">Paenactinomyces guangxiensis</name>
    <dbReference type="NCBI Taxonomy" id="1490290"/>
    <lineage>
        <taxon>Bacteria</taxon>
        <taxon>Bacillati</taxon>
        <taxon>Bacillota</taxon>
        <taxon>Bacilli</taxon>
        <taxon>Bacillales</taxon>
        <taxon>Thermoactinomycetaceae</taxon>
        <taxon>Paenactinomyces</taxon>
    </lineage>
</organism>
<name>A0A7W1WQ96_9BACL</name>
<proteinExistence type="predicted"/>
<keyword evidence="3" id="KW-1185">Reference proteome</keyword>
<protein>
    <submittedName>
        <fullName evidence="2">DinB family protein</fullName>
    </submittedName>
</protein>
<dbReference type="EMBL" id="JACEIQ010000004">
    <property type="protein sequence ID" value="MBA4493918.1"/>
    <property type="molecule type" value="Genomic_DNA"/>
</dbReference>
<reference evidence="2 3" key="1">
    <citation type="submission" date="2020-07" db="EMBL/GenBank/DDBJ databases">
        <authorList>
            <person name="Feng H."/>
        </authorList>
    </citation>
    <scope>NUCLEOTIDE SEQUENCE [LARGE SCALE GENOMIC DNA]</scope>
    <source>
        <strain evidence="3">s-10</strain>
    </source>
</reference>
<evidence type="ECO:0000259" key="1">
    <source>
        <dbReference type="Pfam" id="PF12867"/>
    </source>
</evidence>
<feature type="domain" description="DinB-like" evidence="1">
    <location>
        <begin position="24"/>
        <end position="147"/>
    </location>
</feature>
<dbReference type="Proteomes" id="UP000535491">
    <property type="component" value="Unassembled WGS sequence"/>
</dbReference>
<evidence type="ECO:0000313" key="2">
    <source>
        <dbReference type="EMBL" id="MBA4493918.1"/>
    </source>
</evidence>
<dbReference type="SUPFAM" id="SSF109854">
    <property type="entry name" value="DinB/YfiT-like putative metalloenzymes"/>
    <property type="match status" value="1"/>
</dbReference>
<gene>
    <name evidence="2" type="ORF">H1191_06315</name>
</gene>
<dbReference type="InterPro" id="IPR024775">
    <property type="entry name" value="DinB-like"/>
</dbReference>
<dbReference type="Gene3D" id="1.20.120.450">
    <property type="entry name" value="dinb family like domain"/>
    <property type="match status" value="1"/>
</dbReference>
<dbReference type="RefSeq" id="WP_181751155.1">
    <property type="nucleotide sequence ID" value="NZ_JACEIQ010000004.1"/>
</dbReference>
<accession>A0A7W1WQ96</accession>
<comment type="caution">
    <text evidence="2">The sequence shown here is derived from an EMBL/GenBank/DDBJ whole genome shotgun (WGS) entry which is preliminary data.</text>
</comment>
<dbReference type="AlphaFoldDB" id="A0A7W1WQ96"/>